<reference evidence="2 3" key="1">
    <citation type="journal article" date="2021" name="Elife">
        <title>Chloroplast acquisition without the gene transfer in kleptoplastic sea slugs, Plakobranchus ocellatus.</title>
        <authorList>
            <person name="Maeda T."/>
            <person name="Takahashi S."/>
            <person name="Yoshida T."/>
            <person name="Shimamura S."/>
            <person name="Takaki Y."/>
            <person name="Nagai Y."/>
            <person name="Toyoda A."/>
            <person name="Suzuki Y."/>
            <person name="Arimoto A."/>
            <person name="Ishii H."/>
            <person name="Satoh N."/>
            <person name="Nishiyama T."/>
            <person name="Hasebe M."/>
            <person name="Maruyama T."/>
            <person name="Minagawa J."/>
            <person name="Obokata J."/>
            <person name="Shigenobu S."/>
        </authorList>
    </citation>
    <scope>NUCLEOTIDE SEQUENCE [LARGE SCALE GENOMIC DNA]</scope>
</reference>
<organism evidence="2 3">
    <name type="scientific">Plakobranchus ocellatus</name>
    <dbReference type="NCBI Taxonomy" id="259542"/>
    <lineage>
        <taxon>Eukaryota</taxon>
        <taxon>Metazoa</taxon>
        <taxon>Spiralia</taxon>
        <taxon>Lophotrochozoa</taxon>
        <taxon>Mollusca</taxon>
        <taxon>Gastropoda</taxon>
        <taxon>Heterobranchia</taxon>
        <taxon>Euthyneura</taxon>
        <taxon>Panpulmonata</taxon>
        <taxon>Sacoglossa</taxon>
        <taxon>Placobranchoidea</taxon>
        <taxon>Plakobranchidae</taxon>
        <taxon>Plakobranchus</taxon>
    </lineage>
</organism>
<name>A0AAV4ADA1_9GAST</name>
<keyword evidence="3" id="KW-1185">Reference proteome</keyword>
<gene>
    <name evidence="2" type="ORF">PoB_003070400</name>
</gene>
<dbReference type="AlphaFoldDB" id="A0AAV4ADA1"/>
<protein>
    <submittedName>
        <fullName evidence="2">Uncharacterized protein</fullName>
    </submittedName>
</protein>
<comment type="caution">
    <text evidence="2">The sequence shown here is derived from an EMBL/GenBank/DDBJ whole genome shotgun (WGS) entry which is preliminary data.</text>
</comment>
<evidence type="ECO:0000313" key="3">
    <source>
        <dbReference type="Proteomes" id="UP000735302"/>
    </source>
</evidence>
<evidence type="ECO:0000313" key="2">
    <source>
        <dbReference type="EMBL" id="GFO04199.1"/>
    </source>
</evidence>
<feature type="region of interest" description="Disordered" evidence="1">
    <location>
        <begin position="29"/>
        <end position="90"/>
    </location>
</feature>
<evidence type="ECO:0000256" key="1">
    <source>
        <dbReference type="SAM" id="MobiDB-lite"/>
    </source>
</evidence>
<accession>A0AAV4ADA1</accession>
<sequence length="90" mass="9898">MATPSEEFQTCGRQDFDGRGAQLCMNHCTPGLGHSPTARQTPGSRPSPRRPPQCQIARVITGGPRHRTTGRMPSHFDHARLKSGQKSETF</sequence>
<dbReference type="EMBL" id="BLXT01003737">
    <property type="protein sequence ID" value="GFO04199.1"/>
    <property type="molecule type" value="Genomic_DNA"/>
</dbReference>
<dbReference type="Proteomes" id="UP000735302">
    <property type="component" value="Unassembled WGS sequence"/>
</dbReference>
<proteinExistence type="predicted"/>